<reference evidence="1 2" key="1">
    <citation type="journal article" date="2014" name="Proc. Natl. Acad. Sci. U.S.A.">
        <title>Functional characterization of flavobacteria rhodopsins reveals a unique class of light-driven chloride pump in bacteria.</title>
        <authorList>
            <person name="Yoshizawa S."/>
            <person name="Kumagai Y."/>
            <person name="Kim H."/>
            <person name="Ogura Y."/>
            <person name="Hayashi T."/>
            <person name="Iwasaki W."/>
            <person name="DeLong E.F."/>
            <person name="Kogure K."/>
        </authorList>
    </citation>
    <scope>NUCLEOTIDE SEQUENCE [LARGE SCALE GENOMIC DNA]</scope>
    <source>
        <strain evidence="1 2">S1-08</strain>
    </source>
</reference>
<dbReference type="RefSeq" id="WP_041497159.1">
    <property type="nucleotide sequence ID" value="NZ_AP014548.1"/>
</dbReference>
<sequence length="312" mass="35833">MKHHSFSLLFLLTLNSCSVEPILNEENEEPSIASFKTIIYNTTQTPPLPNSIQEYVFDAGKLSQINYYDRDDLLQGTKGYAYEDDRISKITYSLGSAIQYTQEFIYENDNLVNTNFKDGSGTEYLNYTYSHQNNTVTFDEFRLDGNAQLARLATGTMRFDDDENRLSLNRSLVDNSGMDSQEVDIQFDSLGNVIQHTDRSSDANTASGNLYREVMTYTSQRNIFYEIYEKVYGRKVMFLLRQDQISTAVNTFRPKAVSPYIMETFAPSAFENFIYEIDIEEGSDNRSVEISYSTSTNDGNLFTLFKHIAQYN</sequence>
<dbReference type="HOGENOM" id="CLU_890911_0_0_10"/>
<proteinExistence type="predicted"/>
<keyword evidence="2" id="KW-1185">Reference proteome</keyword>
<dbReference type="KEGG" id="nmf:NMS_2643"/>
<evidence type="ECO:0000313" key="1">
    <source>
        <dbReference type="EMBL" id="BAO56652.1"/>
    </source>
</evidence>
<dbReference type="EMBL" id="AP014548">
    <property type="protein sequence ID" value="BAO56652.1"/>
    <property type="molecule type" value="Genomic_DNA"/>
</dbReference>
<organism evidence="1 2">
    <name type="scientific">Nonlabens marinus S1-08</name>
    <dbReference type="NCBI Taxonomy" id="1454201"/>
    <lineage>
        <taxon>Bacteria</taxon>
        <taxon>Pseudomonadati</taxon>
        <taxon>Bacteroidota</taxon>
        <taxon>Flavobacteriia</taxon>
        <taxon>Flavobacteriales</taxon>
        <taxon>Flavobacteriaceae</taxon>
        <taxon>Nonlabens</taxon>
    </lineage>
</organism>
<dbReference type="Proteomes" id="UP000031760">
    <property type="component" value="Chromosome"/>
</dbReference>
<name>W8VXW8_9FLAO</name>
<dbReference type="STRING" id="1454201.NMS_2643"/>
<accession>W8VXW8</accession>
<dbReference type="AlphaFoldDB" id="W8VXW8"/>
<evidence type="ECO:0000313" key="2">
    <source>
        <dbReference type="Proteomes" id="UP000031760"/>
    </source>
</evidence>
<protein>
    <submittedName>
        <fullName evidence="1">Uncharacterized protein</fullName>
    </submittedName>
</protein>
<gene>
    <name evidence="1" type="ORF">NMS_2643</name>
</gene>